<dbReference type="GO" id="GO:0016747">
    <property type="term" value="F:acyltransferase activity, transferring groups other than amino-acyl groups"/>
    <property type="evidence" value="ECO:0007669"/>
    <property type="project" value="InterPro"/>
</dbReference>
<dbReference type="InterPro" id="IPR000182">
    <property type="entry name" value="GNAT_dom"/>
</dbReference>
<sequence>MKIKKESQNRAYAIRFSAQEDGSEVGRAYLYILYNDLHDEPVGLMEDVFVEEKYRGRGIGTSIVTDLIVEAKKQGCRKLIGQSRYGRDDVHALYIRLGFRDHGKNFRMDFI</sequence>
<gene>
    <name evidence="2" type="ORF">COU35_01200</name>
</gene>
<dbReference type="Proteomes" id="UP000230154">
    <property type="component" value="Unassembled WGS sequence"/>
</dbReference>
<dbReference type="Pfam" id="PF00583">
    <property type="entry name" value="Acetyltransf_1"/>
    <property type="match status" value="1"/>
</dbReference>
<accession>A0A2H0TR70</accession>
<reference evidence="3" key="1">
    <citation type="submission" date="2017-09" db="EMBL/GenBank/DDBJ databases">
        <title>Depth-based differentiation of microbial function through sediment-hosted aquifers and enrichment of novel symbionts in the deep terrestrial subsurface.</title>
        <authorList>
            <person name="Probst A.J."/>
            <person name="Ladd B."/>
            <person name="Jarett J.K."/>
            <person name="Geller-Mcgrath D.E."/>
            <person name="Sieber C.M.K."/>
            <person name="Emerson J.B."/>
            <person name="Anantharaman K."/>
            <person name="Thomas B.C."/>
            <person name="Malmstrom R."/>
            <person name="Stieglmeier M."/>
            <person name="Klingl A."/>
            <person name="Woyke T."/>
            <person name="Ryan C.M."/>
            <person name="Banfield J.F."/>
        </authorList>
    </citation>
    <scope>NUCLEOTIDE SEQUENCE [LARGE SCALE GENOMIC DNA]</scope>
</reference>
<protein>
    <submittedName>
        <fullName evidence="2">GNAT family N-acetyltransferase</fullName>
    </submittedName>
</protein>
<dbReference type="CDD" id="cd04301">
    <property type="entry name" value="NAT_SF"/>
    <property type="match status" value="1"/>
</dbReference>
<dbReference type="SUPFAM" id="SSF55729">
    <property type="entry name" value="Acyl-CoA N-acyltransferases (Nat)"/>
    <property type="match status" value="1"/>
</dbReference>
<dbReference type="InterPro" id="IPR016181">
    <property type="entry name" value="Acyl_CoA_acyltransferase"/>
</dbReference>
<organism evidence="2 3">
    <name type="scientific">Candidatus Magasanikbacteria bacterium CG10_big_fil_rev_8_21_14_0_10_47_10</name>
    <dbReference type="NCBI Taxonomy" id="1974652"/>
    <lineage>
        <taxon>Bacteria</taxon>
        <taxon>Candidatus Magasanikiibacteriota</taxon>
    </lineage>
</organism>
<feature type="domain" description="N-acetyltransferase" evidence="1">
    <location>
        <begin position="1"/>
        <end position="111"/>
    </location>
</feature>
<name>A0A2H0TR70_9BACT</name>
<evidence type="ECO:0000313" key="2">
    <source>
        <dbReference type="EMBL" id="PIR74670.1"/>
    </source>
</evidence>
<dbReference type="Gene3D" id="3.40.630.30">
    <property type="match status" value="1"/>
</dbReference>
<comment type="caution">
    <text evidence="2">The sequence shown here is derived from an EMBL/GenBank/DDBJ whole genome shotgun (WGS) entry which is preliminary data.</text>
</comment>
<keyword evidence="2" id="KW-0808">Transferase</keyword>
<dbReference type="PROSITE" id="PS51186">
    <property type="entry name" value="GNAT"/>
    <property type="match status" value="1"/>
</dbReference>
<dbReference type="AlphaFoldDB" id="A0A2H0TR70"/>
<proteinExistence type="predicted"/>
<dbReference type="EMBL" id="PFCB01000010">
    <property type="protein sequence ID" value="PIR74670.1"/>
    <property type="molecule type" value="Genomic_DNA"/>
</dbReference>
<evidence type="ECO:0000313" key="3">
    <source>
        <dbReference type="Proteomes" id="UP000230154"/>
    </source>
</evidence>
<evidence type="ECO:0000259" key="1">
    <source>
        <dbReference type="PROSITE" id="PS51186"/>
    </source>
</evidence>